<dbReference type="GO" id="GO:0016301">
    <property type="term" value="F:kinase activity"/>
    <property type="evidence" value="ECO:0007669"/>
    <property type="project" value="UniProtKB-KW"/>
</dbReference>
<dbReference type="Proteomes" id="UP000295496">
    <property type="component" value="Unassembled WGS sequence"/>
</dbReference>
<gene>
    <name evidence="9" type="ORF">EV692_0271</name>
</gene>
<protein>
    <submittedName>
        <fullName evidence="9">Uncharacterized protein YgbK (DUF1537 family)</fullName>
    </submittedName>
</protein>
<evidence type="ECO:0000313" key="9">
    <source>
        <dbReference type="EMBL" id="TCK71206.1"/>
    </source>
</evidence>
<proteinExistence type="inferred from homology"/>
<organism evidence="9 10">
    <name type="scientific">Lonepinella koalarum</name>
    <dbReference type="NCBI Taxonomy" id="53417"/>
    <lineage>
        <taxon>Bacteria</taxon>
        <taxon>Pseudomonadati</taxon>
        <taxon>Pseudomonadota</taxon>
        <taxon>Gammaproteobacteria</taxon>
        <taxon>Pasteurellales</taxon>
        <taxon>Pasteurellaceae</taxon>
        <taxon>Lonepinella</taxon>
    </lineage>
</organism>
<dbReference type="Pfam" id="PF17042">
    <property type="entry name" value="NBD_C"/>
    <property type="match status" value="1"/>
</dbReference>
<feature type="domain" description="Four-carbon acid sugar kinase N-terminal" evidence="7">
    <location>
        <begin position="4"/>
        <end position="220"/>
    </location>
</feature>
<evidence type="ECO:0000256" key="6">
    <source>
        <dbReference type="ARBA" id="ARBA00023277"/>
    </source>
</evidence>
<dbReference type="InterPro" id="IPR010737">
    <property type="entry name" value="4-carb_acid_sugar_kinase_N"/>
</dbReference>
<evidence type="ECO:0000256" key="4">
    <source>
        <dbReference type="ARBA" id="ARBA00022777"/>
    </source>
</evidence>
<dbReference type="EMBL" id="SMGJ01000001">
    <property type="protein sequence ID" value="TCK71206.1"/>
    <property type="molecule type" value="Genomic_DNA"/>
</dbReference>
<dbReference type="SUPFAM" id="SSF142764">
    <property type="entry name" value="YgbK-like"/>
    <property type="match status" value="1"/>
</dbReference>
<evidence type="ECO:0000313" key="10">
    <source>
        <dbReference type="Proteomes" id="UP000295496"/>
    </source>
</evidence>
<keyword evidence="5" id="KW-0067">ATP-binding</keyword>
<dbReference type="Pfam" id="PF07005">
    <property type="entry name" value="SBD_N"/>
    <property type="match status" value="1"/>
</dbReference>
<sequence length="408" mass="44499">MKVLVIADDFTGANDTGLQFHQQHIAVDVLLSDFAQYQGTAEVVVVNTDSRAMNCADAQQAIYQVFAHAKAEQVYKKIDSTLRGNIGAELAACLSASERKIAFVCSALPKAGRVVRDGILYVNDVPLLETEFATDPKTPIVSSSVKAIIESQTDVPVFEFKKTTEKNTAVSVIYSIMAENTQAIISFDAETEQDLQHIAELIKEVNQPCIVAGSSGLAQSIAAGLNKKPILFVVGSMSEVSCKQVDYIKDNAQVATLVINIKNLLQDQRYSETLMLSAKAVLKNHQHLLLKTESSLNERLNISLLCAELNCSRAELGNQISQKIALFVSQLLEQQRYQFSALFLTGGDIAFSVAKQLQLDHYQIAGEIEAGVPYGYFPNSPISAIPVMTKAGGFGSVPLLQRILDYFN</sequence>
<reference evidence="9 10" key="1">
    <citation type="submission" date="2019-03" db="EMBL/GenBank/DDBJ databases">
        <title>Genomic Encyclopedia of Type Strains, Phase IV (KMG-IV): sequencing the most valuable type-strain genomes for metagenomic binning, comparative biology and taxonomic classification.</title>
        <authorList>
            <person name="Goeker M."/>
        </authorList>
    </citation>
    <scope>NUCLEOTIDE SEQUENCE [LARGE SCALE GENOMIC DNA]</scope>
    <source>
        <strain evidence="9 10">DSM 10053</strain>
    </source>
</reference>
<dbReference type="Gene3D" id="3.40.50.10840">
    <property type="entry name" value="Putative sugar-binding, N-terminal domain"/>
    <property type="match status" value="1"/>
</dbReference>
<keyword evidence="6" id="KW-0119">Carbohydrate metabolism</keyword>
<dbReference type="InterPro" id="IPR037051">
    <property type="entry name" value="4-carb_acid_sugar_kinase_N_sf"/>
</dbReference>
<dbReference type="Gene3D" id="3.40.980.20">
    <property type="entry name" value="Four-carbon acid sugar kinase, nucleotide binding domain"/>
    <property type="match status" value="1"/>
</dbReference>
<keyword evidence="4" id="KW-0418">Kinase</keyword>
<accession>A0A4R1L034</accession>
<comment type="similarity">
    <text evidence="1">Belongs to the four-carbon acid sugar kinase family.</text>
</comment>
<dbReference type="AlphaFoldDB" id="A0A4R1L034"/>
<keyword evidence="3" id="KW-0547">Nucleotide-binding</keyword>
<evidence type="ECO:0000256" key="5">
    <source>
        <dbReference type="ARBA" id="ARBA00022840"/>
    </source>
</evidence>
<evidence type="ECO:0000259" key="7">
    <source>
        <dbReference type="Pfam" id="PF07005"/>
    </source>
</evidence>
<keyword evidence="10" id="KW-1185">Reference proteome</keyword>
<name>A0A4R1L034_9PAST</name>
<dbReference type="InterPro" id="IPR031475">
    <property type="entry name" value="NBD_C"/>
</dbReference>
<comment type="caution">
    <text evidence="9">The sequence shown here is derived from an EMBL/GenBank/DDBJ whole genome shotgun (WGS) entry which is preliminary data.</text>
</comment>
<keyword evidence="2" id="KW-0808">Transferase</keyword>
<dbReference type="InterPro" id="IPR042213">
    <property type="entry name" value="NBD_C_sf"/>
</dbReference>
<dbReference type="GO" id="GO:0005524">
    <property type="term" value="F:ATP binding"/>
    <property type="evidence" value="ECO:0007669"/>
    <property type="project" value="UniProtKB-KW"/>
</dbReference>
<dbReference type="RefSeq" id="WP_165867191.1">
    <property type="nucleotide sequence ID" value="NZ_CP170642.1"/>
</dbReference>
<evidence type="ECO:0000256" key="2">
    <source>
        <dbReference type="ARBA" id="ARBA00022679"/>
    </source>
</evidence>
<feature type="domain" description="Four-carbon acid sugar kinase nucleotide binding" evidence="8">
    <location>
        <begin position="231"/>
        <end position="397"/>
    </location>
</feature>
<evidence type="ECO:0000256" key="1">
    <source>
        <dbReference type="ARBA" id="ARBA00005715"/>
    </source>
</evidence>
<evidence type="ECO:0000259" key="8">
    <source>
        <dbReference type="Pfam" id="PF17042"/>
    </source>
</evidence>
<evidence type="ECO:0000256" key="3">
    <source>
        <dbReference type="ARBA" id="ARBA00022741"/>
    </source>
</evidence>